<dbReference type="InterPro" id="IPR006657">
    <property type="entry name" value="MoPterin_dinucl-bd_dom"/>
</dbReference>
<evidence type="ECO:0000259" key="11">
    <source>
        <dbReference type="Pfam" id="PF01568"/>
    </source>
</evidence>
<keyword evidence="4" id="KW-0004">4Fe-4S</keyword>
<protein>
    <submittedName>
        <fullName evidence="12">FdhF/YdeP family oxidoreductase</fullName>
    </submittedName>
</protein>
<organism evidence="12 13">
    <name type="scientific">Candidatus Pantoea gossypiicola</name>
    <dbReference type="NCBI Taxonomy" id="2608008"/>
    <lineage>
        <taxon>Bacteria</taxon>
        <taxon>Pseudomonadati</taxon>
        <taxon>Pseudomonadota</taxon>
        <taxon>Gammaproteobacteria</taxon>
        <taxon>Enterobacterales</taxon>
        <taxon>Erwiniaceae</taxon>
        <taxon>Pantoea</taxon>
    </lineage>
</organism>
<dbReference type="Pfam" id="PF00384">
    <property type="entry name" value="Molybdopterin"/>
    <property type="match status" value="1"/>
</dbReference>
<keyword evidence="5" id="KW-0500">Molybdenum</keyword>
<evidence type="ECO:0000256" key="9">
    <source>
        <dbReference type="ARBA" id="ARBA00023014"/>
    </source>
</evidence>
<evidence type="ECO:0000313" key="13">
    <source>
        <dbReference type="Proteomes" id="UP000324255"/>
    </source>
</evidence>
<keyword evidence="13" id="KW-1185">Reference proteome</keyword>
<evidence type="ECO:0000313" key="12">
    <source>
        <dbReference type="EMBL" id="KAA6119826.1"/>
    </source>
</evidence>
<evidence type="ECO:0000256" key="8">
    <source>
        <dbReference type="ARBA" id="ARBA00023004"/>
    </source>
</evidence>
<comment type="caution">
    <text evidence="12">The sequence shown here is derived from an EMBL/GenBank/DDBJ whole genome shotgun (WGS) entry which is preliminary data.</text>
</comment>
<dbReference type="PANTHER" id="PTHR43105">
    <property type="entry name" value="RESPIRATORY NITRATE REDUCTASE"/>
    <property type="match status" value="1"/>
</dbReference>
<dbReference type="NCBIfam" id="TIGR01701">
    <property type="entry name" value="Fdhalpha-like"/>
    <property type="match status" value="1"/>
</dbReference>
<dbReference type="GO" id="GO:0030151">
    <property type="term" value="F:molybdenum ion binding"/>
    <property type="evidence" value="ECO:0007669"/>
    <property type="project" value="InterPro"/>
</dbReference>
<dbReference type="InterPro" id="IPR009010">
    <property type="entry name" value="Asp_de-COase-like_dom_sf"/>
</dbReference>
<dbReference type="GO" id="GO:0045333">
    <property type="term" value="P:cellular respiration"/>
    <property type="evidence" value="ECO:0007669"/>
    <property type="project" value="UniProtKB-ARBA"/>
</dbReference>
<dbReference type="RefSeq" id="WP_150038582.1">
    <property type="nucleotide sequence ID" value="NZ_VWVM01000023.1"/>
</dbReference>
<evidence type="ECO:0000256" key="6">
    <source>
        <dbReference type="ARBA" id="ARBA00022723"/>
    </source>
</evidence>
<comment type="similarity">
    <text evidence="3">Belongs to the prokaryotic molybdopterin-containing oxidoreductase family.</text>
</comment>
<dbReference type="InterPro" id="IPR006656">
    <property type="entry name" value="Mopterin_OxRdtase"/>
</dbReference>
<proteinExistence type="inferred from homology"/>
<dbReference type="GO" id="GO:0016020">
    <property type="term" value="C:membrane"/>
    <property type="evidence" value="ECO:0007669"/>
    <property type="project" value="TreeGrafter"/>
</dbReference>
<sequence>MKEQNRTNGIAPYGGAAGGWGALKAVADAIRGQMSVKQDVIALFKVNQPQGFDCPGCAWPDPQHASSFEFCENGAKAVSWEATSKRTTPEFFAAHTVTELWERSALHLEGEGRLTHPMKYDAATDTYQPIEWETAFREIGEHLRSYNDPDSVEFYTSGRASNEAAFLWQLFAREYGTNNFPDCSNMCHEPTSVGLPESIGVGKGTVELEDFDHCDLVLCIGHNPGTNHPRMLGTLREVSKRGATIVAINPLRERGLERFTSPQSPIEMLSMSSTELASTYYKVRVGGDAAMLKGVMKILLTMHEEALSQGKPGVIDEVFIREHTEGFDDLKADLESTDWAHILKVSGMAREEIQHIARLYASAERTIICYGMGITQHQYGTQNVQQIANLLLMRGNIGKPGAGICPLRGHSNVQGDRTVGITEIPPQSLLDGIEKVFGFRPPQKHGHGAVEAIKAMRDGKAKALLCLGGNLAEAISDPQVTFPAMRNLDLVVHMATKLNRSHLLLGKHNYLLPVLGRTETDVQATGAQSVTVEDSMSMVHASRGSLNPASPHLKSEPALVASLAKATLPDSMVDWSAMVADYSRIRDAIEAVFPAFENFNERIKHPGGFRLHNAASERVWLTPSGRAQFKVMQGINEDPRSLKCHDLVLTTLRSHDQYNTTLYGLNDRYRGVTGRRDVLFINAEEAEKRELRVGDRVDLIALDPEGNPTSRQMKNLTIVIIDMAPGSVGAYYPEANVMVPLDSHDTKSGIPAYKSIPIAMTRVTDETHTTSGILR</sequence>
<dbReference type="Gene3D" id="3.40.50.740">
    <property type="match status" value="1"/>
</dbReference>
<dbReference type="Gene3D" id="3.40.228.10">
    <property type="entry name" value="Dimethylsulfoxide Reductase, domain 2"/>
    <property type="match status" value="1"/>
</dbReference>
<evidence type="ECO:0000259" key="10">
    <source>
        <dbReference type="Pfam" id="PF00384"/>
    </source>
</evidence>
<evidence type="ECO:0000256" key="3">
    <source>
        <dbReference type="ARBA" id="ARBA00010312"/>
    </source>
</evidence>
<dbReference type="AlphaFoldDB" id="A0AB34CEW9"/>
<dbReference type="PIRSF" id="PIRSF000144">
    <property type="entry name" value="CbbBc"/>
    <property type="match status" value="1"/>
</dbReference>
<gene>
    <name evidence="12" type="ORF">F3I20_20905</name>
</gene>
<keyword evidence="8" id="KW-0408">Iron</keyword>
<comment type="cofactor">
    <cofactor evidence="1">
        <name>Mo-bis(molybdopterin guanine dinucleotide)</name>
        <dbReference type="ChEBI" id="CHEBI:60539"/>
    </cofactor>
</comment>
<reference evidence="12 13" key="1">
    <citation type="submission" date="2019-09" db="EMBL/GenBank/DDBJ databases">
        <title>Genomic diversity of phyloplane-associated Pantoea species in Pakistan cotton crop.</title>
        <authorList>
            <person name="Tufail M.R."/>
            <person name="Cook D.R."/>
        </authorList>
    </citation>
    <scope>NUCLEOTIDE SEQUENCE [LARGE SCALE GENOMIC DNA]</scope>
    <source>
        <strain evidence="12 13">B_8</strain>
    </source>
</reference>
<evidence type="ECO:0000256" key="1">
    <source>
        <dbReference type="ARBA" id="ARBA00001942"/>
    </source>
</evidence>
<dbReference type="Proteomes" id="UP000324255">
    <property type="component" value="Unassembled WGS sequence"/>
</dbReference>
<dbReference type="SUPFAM" id="SSF50692">
    <property type="entry name" value="ADC-like"/>
    <property type="match status" value="1"/>
</dbReference>
<keyword evidence="6" id="KW-0479">Metal-binding</keyword>
<dbReference type="GO" id="GO:1990204">
    <property type="term" value="C:oxidoreductase complex"/>
    <property type="evidence" value="ECO:0007669"/>
    <property type="project" value="UniProtKB-ARBA"/>
</dbReference>
<accession>A0AB34CEW9</accession>
<dbReference type="InterPro" id="IPR050123">
    <property type="entry name" value="Prok_molybdopt-oxidoreductase"/>
</dbReference>
<keyword evidence="7" id="KW-0560">Oxidoreductase</keyword>
<keyword evidence="9" id="KW-0411">Iron-sulfur</keyword>
<evidence type="ECO:0000256" key="4">
    <source>
        <dbReference type="ARBA" id="ARBA00022485"/>
    </source>
</evidence>
<dbReference type="InterPro" id="IPR010046">
    <property type="entry name" value="Mopterin_OxRdtse_a_bac"/>
</dbReference>
<dbReference type="GO" id="GO:0043546">
    <property type="term" value="F:molybdopterin cofactor binding"/>
    <property type="evidence" value="ECO:0007669"/>
    <property type="project" value="InterPro"/>
</dbReference>
<dbReference type="SUPFAM" id="SSF53706">
    <property type="entry name" value="Formate dehydrogenase/DMSO reductase, domains 1-3"/>
    <property type="match status" value="1"/>
</dbReference>
<dbReference type="InterPro" id="IPR037951">
    <property type="entry name" value="MopB_CT_YdeP"/>
</dbReference>
<dbReference type="PANTHER" id="PTHR43105:SF4">
    <property type="entry name" value="PROTEIN YDEP"/>
    <property type="match status" value="1"/>
</dbReference>
<dbReference type="CDD" id="cd02767">
    <property type="entry name" value="MopB_ydeP"/>
    <property type="match status" value="1"/>
</dbReference>
<comment type="cofactor">
    <cofactor evidence="2">
        <name>[4Fe-4S] cluster</name>
        <dbReference type="ChEBI" id="CHEBI:49883"/>
    </cofactor>
</comment>
<name>A0AB34CEW9_9GAMM</name>
<evidence type="ECO:0000256" key="2">
    <source>
        <dbReference type="ARBA" id="ARBA00001966"/>
    </source>
</evidence>
<evidence type="ECO:0000256" key="5">
    <source>
        <dbReference type="ARBA" id="ARBA00022505"/>
    </source>
</evidence>
<dbReference type="Pfam" id="PF01568">
    <property type="entry name" value="Molydop_binding"/>
    <property type="match status" value="1"/>
</dbReference>
<dbReference type="GO" id="GO:0008863">
    <property type="term" value="F:formate dehydrogenase (NAD+) activity"/>
    <property type="evidence" value="ECO:0007669"/>
    <property type="project" value="InterPro"/>
</dbReference>
<dbReference type="InterPro" id="IPR041953">
    <property type="entry name" value="YdeP_MopB"/>
</dbReference>
<dbReference type="CDD" id="cd02787">
    <property type="entry name" value="MopB_CT_ydeP"/>
    <property type="match status" value="1"/>
</dbReference>
<evidence type="ECO:0000256" key="7">
    <source>
        <dbReference type="ARBA" id="ARBA00023002"/>
    </source>
</evidence>
<feature type="domain" description="Molybdopterin oxidoreductase" evidence="10">
    <location>
        <begin position="113"/>
        <end position="494"/>
    </location>
</feature>
<feature type="domain" description="Molybdopterin dinucleotide-binding" evidence="11">
    <location>
        <begin position="647"/>
        <end position="756"/>
    </location>
</feature>
<dbReference type="GO" id="GO:0051539">
    <property type="term" value="F:4 iron, 4 sulfur cluster binding"/>
    <property type="evidence" value="ECO:0007669"/>
    <property type="project" value="UniProtKB-KW"/>
</dbReference>
<dbReference type="EMBL" id="VWVM01000023">
    <property type="protein sequence ID" value="KAA6119826.1"/>
    <property type="molecule type" value="Genomic_DNA"/>
</dbReference>